<dbReference type="EC" id="2.7.13.3" evidence="3"/>
<evidence type="ECO:0000256" key="6">
    <source>
        <dbReference type="ARBA" id="ARBA00022553"/>
    </source>
</evidence>
<dbReference type="Proteomes" id="UP000036202">
    <property type="component" value="Chromosome"/>
</dbReference>
<protein>
    <recommendedName>
        <fullName evidence="4">Signal transduction histidine-protein kinase ArlS</fullName>
        <ecNumber evidence="3">2.7.13.3</ecNumber>
    </recommendedName>
</protein>
<dbReference type="SUPFAM" id="SSF47384">
    <property type="entry name" value="Homodimeric domain of signal transducing histidine kinase"/>
    <property type="match status" value="1"/>
</dbReference>
<dbReference type="SMART" id="SM00388">
    <property type="entry name" value="HisKA"/>
    <property type="match status" value="1"/>
</dbReference>
<dbReference type="CDD" id="cd00075">
    <property type="entry name" value="HATPase"/>
    <property type="match status" value="1"/>
</dbReference>
<evidence type="ECO:0000256" key="14">
    <source>
        <dbReference type="ARBA" id="ARBA00023136"/>
    </source>
</evidence>
<evidence type="ECO:0000256" key="8">
    <source>
        <dbReference type="ARBA" id="ARBA00022692"/>
    </source>
</evidence>
<organism evidence="15 16">
    <name type="scientific">Priestia filamentosa</name>
    <dbReference type="NCBI Taxonomy" id="1402861"/>
    <lineage>
        <taxon>Bacteria</taxon>
        <taxon>Bacillati</taxon>
        <taxon>Bacillota</taxon>
        <taxon>Bacilli</taxon>
        <taxon>Bacillales</taxon>
        <taxon>Bacillaceae</taxon>
        <taxon>Priestia</taxon>
    </lineage>
</organism>
<evidence type="ECO:0000256" key="4">
    <source>
        <dbReference type="ARBA" id="ARBA00015735"/>
    </source>
</evidence>
<evidence type="ECO:0000256" key="11">
    <source>
        <dbReference type="ARBA" id="ARBA00022840"/>
    </source>
</evidence>
<evidence type="ECO:0000256" key="12">
    <source>
        <dbReference type="ARBA" id="ARBA00022989"/>
    </source>
</evidence>
<evidence type="ECO:0000256" key="7">
    <source>
        <dbReference type="ARBA" id="ARBA00022679"/>
    </source>
</evidence>
<dbReference type="InterPro" id="IPR041610">
    <property type="entry name" value="ArlS_N"/>
</dbReference>
<dbReference type="EMBL" id="CP011974">
    <property type="protein sequence ID" value="AKO91111.1"/>
    <property type="molecule type" value="Genomic_DNA"/>
</dbReference>
<evidence type="ECO:0000313" key="16">
    <source>
        <dbReference type="Proteomes" id="UP000036202"/>
    </source>
</evidence>
<evidence type="ECO:0000256" key="10">
    <source>
        <dbReference type="ARBA" id="ARBA00022777"/>
    </source>
</evidence>
<accession>A0A0H4KEB6</accession>
<dbReference type="InterPro" id="IPR003661">
    <property type="entry name" value="HisK_dim/P_dom"/>
</dbReference>
<dbReference type="KEGG" id="beo:BEH_02620"/>
<dbReference type="SMART" id="SM00304">
    <property type="entry name" value="HAMP"/>
    <property type="match status" value="1"/>
</dbReference>
<dbReference type="GO" id="GO:0005524">
    <property type="term" value="F:ATP binding"/>
    <property type="evidence" value="ECO:0007669"/>
    <property type="project" value="UniProtKB-KW"/>
</dbReference>
<keyword evidence="8" id="KW-0812">Transmembrane</keyword>
<reference evidence="15 16" key="1">
    <citation type="journal article" date="2015" name="PLoS ONE">
        <title>Genome Sequence of Bacillus endophyticus and Analysis of Its Companion Mechanism in the Ketogulonigenium vulgare-Bacillus Strain Consortium.</title>
        <authorList>
            <person name="Jia N."/>
            <person name="Du J."/>
            <person name="Ding M.Z."/>
            <person name="Gao F."/>
            <person name="Yuan Y.J."/>
        </authorList>
    </citation>
    <scope>NUCLEOTIDE SEQUENCE [LARGE SCALE GENOMIC DNA]</scope>
    <source>
        <strain evidence="15 16">Hbe603</strain>
    </source>
</reference>
<dbReference type="InterPro" id="IPR005467">
    <property type="entry name" value="His_kinase_dom"/>
</dbReference>
<dbReference type="SUPFAM" id="SSF55874">
    <property type="entry name" value="ATPase domain of HSP90 chaperone/DNA topoisomerase II/histidine kinase"/>
    <property type="match status" value="1"/>
</dbReference>
<dbReference type="Pfam" id="PF18719">
    <property type="entry name" value="ArlS_N"/>
    <property type="match status" value="1"/>
</dbReference>
<dbReference type="Pfam" id="PF02518">
    <property type="entry name" value="HATPase_c"/>
    <property type="match status" value="1"/>
</dbReference>
<dbReference type="FunFam" id="3.30.565.10:FF:000006">
    <property type="entry name" value="Sensor histidine kinase WalK"/>
    <property type="match status" value="1"/>
</dbReference>
<dbReference type="PROSITE" id="PS50109">
    <property type="entry name" value="HIS_KIN"/>
    <property type="match status" value="1"/>
</dbReference>
<dbReference type="Gene3D" id="1.10.287.130">
    <property type="match status" value="1"/>
</dbReference>
<evidence type="ECO:0000256" key="2">
    <source>
        <dbReference type="ARBA" id="ARBA00004651"/>
    </source>
</evidence>
<evidence type="ECO:0000313" key="15">
    <source>
        <dbReference type="EMBL" id="AKO91111.1"/>
    </source>
</evidence>
<dbReference type="CDD" id="cd00082">
    <property type="entry name" value="HisKA"/>
    <property type="match status" value="1"/>
</dbReference>
<dbReference type="InterPro" id="IPR004358">
    <property type="entry name" value="Sig_transdc_His_kin-like_C"/>
</dbReference>
<keyword evidence="7" id="KW-0808">Transferase</keyword>
<dbReference type="CDD" id="cd06225">
    <property type="entry name" value="HAMP"/>
    <property type="match status" value="1"/>
</dbReference>
<dbReference type="GO" id="GO:0005886">
    <property type="term" value="C:plasma membrane"/>
    <property type="evidence" value="ECO:0007669"/>
    <property type="project" value="UniProtKB-SubCell"/>
</dbReference>
<dbReference type="InterPro" id="IPR036890">
    <property type="entry name" value="HATPase_C_sf"/>
</dbReference>
<evidence type="ECO:0000256" key="13">
    <source>
        <dbReference type="ARBA" id="ARBA00023012"/>
    </source>
</evidence>
<dbReference type="PROSITE" id="PS50885">
    <property type="entry name" value="HAMP"/>
    <property type="match status" value="1"/>
</dbReference>
<dbReference type="Gene3D" id="3.30.565.10">
    <property type="entry name" value="Histidine kinase-like ATPase, C-terminal domain"/>
    <property type="match status" value="1"/>
</dbReference>
<dbReference type="InterPro" id="IPR003594">
    <property type="entry name" value="HATPase_dom"/>
</dbReference>
<keyword evidence="9" id="KW-0547">Nucleotide-binding</keyword>
<dbReference type="Gene3D" id="6.10.340.10">
    <property type="match status" value="1"/>
</dbReference>
<dbReference type="SMART" id="SM00387">
    <property type="entry name" value="HATPase_c"/>
    <property type="match status" value="1"/>
</dbReference>
<keyword evidence="12" id="KW-1133">Transmembrane helix</keyword>
<keyword evidence="11" id="KW-0067">ATP-binding</keyword>
<dbReference type="PANTHER" id="PTHR45528:SF12">
    <property type="entry name" value="SENSOR HISTIDINE KINASE ARSS"/>
    <property type="match status" value="1"/>
</dbReference>
<dbReference type="InterPro" id="IPR050398">
    <property type="entry name" value="HssS/ArlS-like"/>
</dbReference>
<gene>
    <name evidence="15" type="ORF">BEH_02620</name>
</gene>
<dbReference type="PANTHER" id="PTHR45528">
    <property type="entry name" value="SENSOR HISTIDINE KINASE CPXA"/>
    <property type="match status" value="1"/>
</dbReference>
<comment type="subcellular location">
    <subcellularLocation>
        <location evidence="2">Cell membrane</location>
        <topology evidence="2">Multi-pass membrane protein</topology>
    </subcellularLocation>
</comment>
<dbReference type="Pfam" id="PF00672">
    <property type="entry name" value="HAMP"/>
    <property type="match status" value="1"/>
</dbReference>
<keyword evidence="16" id="KW-1185">Reference proteome</keyword>
<keyword evidence="14" id="KW-0472">Membrane</keyword>
<dbReference type="PATRIC" id="fig|135735.6.peg.484"/>
<name>A0A0H4KEB6_9BACI</name>
<evidence type="ECO:0000256" key="5">
    <source>
        <dbReference type="ARBA" id="ARBA00022475"/>
    </source>
</evidence>
<accession>A0A2L1FF94</accession>
<keyword evidence="13" id="KW-0902">Two-component regulatory system</keyword>
<dbReference type="Pfam" id="PF00512">
    <property type="entry name" value="HisKA"/>
    <property type="match status" value="1"/>
</dbReference>
<sequence>MPIKYKIYIFTTVTLLSLLLLANSAVYLLFNKMTTDSELERLQTQAKDMVGTIQPQDNLQQLLTAYLPPNGMIRVIDEDNKLVSNTLTKEIHFQKLPVTYQHGEKAFVREYNGEKFAVVYHPLIWTDGSIVSLEITTSLKQMSENLSALRFVLIGTSLLILIPIILASRTLGNIVLSPIQSLVQTMEEIQKNGRFKKLSLPKSSRDELYIMGKTFNNMMDILRRNFEKQQQFVSDASHELKTPLTVIESYASLLKRWGTKKPEVLEESIEAIHSEAVRMKEMTEQMLMLAQSNEQGDLQEEEVDVVHLVAELSQRLEHAYNRTIKVHKEEENITIVGDCNKLKQLLIILLDNGLKYSEKHLDVSLHKKPKGVTVSVQDYGIGIPQEDQASIFDRFYRVDKARNRKSGGTGLGLAIAKNIVEAHKGTLTFTSVPGEGSTFTIALPFHIKQDMPKKRLKRK</sequence>
<proteinExistence type="predicted"/>
<dbReference type="PRINTS" id="PR00344">
    <property type="entry name" value="BCTRLSENSOR"/>
</dbReference>
<dbReference type="AlphaFoldDB" id="A0A0H4KEB6"/>
<dbReference type="OrthoDB" id="9786919at2"/>
<evidence type="ECO:0000256" key="3">
    <source>
        <dbReference type="ARBA" id="ARBA00012438"/>
    </source>
</evidence>
<dbReference type="GO" id="GO:0000155">
    <property type="term" value="F:phosphorelay sensor kinase activity"/>
    <property type="evidence" value="ECO:0007669"/>
    <property type="project" value="InterPro"/>
</dbReference>
<keyword evidence="6" id="KW-0597">Phosphoprotein</keyword>
<comment type="catalytic activity">
    <reaction evidence="1">
        <text>ATP + protein L-histidine = ADP + protein N-phospho-L-histidine.</text>
        <dbReference type="EC" id="2.7.13.3"/>
    </reaction>
</comment>
<dbReference type="InterPro" id="IPR036097">
    <property type="entry name" value="HisK_dim/P_sf"/>
</dbReference>
<dbReference type="InterPro" id="IPR003660">
    <property type="entry name" value="HAMP_dom"/>
</dbReference>
<reference evidence="16" key="2">
    <citation type="submission" date="2015-06" db="EMBL/GenBank/DDBJ databases">
        <title>Genome Sequence of Bacillus endophyticus and Analysis of its Companion Mechanism in the Ketogulonigenium vulgare-Bacillus strain Consortium.</title>
        <authorList>
            <person name="Jia N."/>
            <person name="Du J."/>
            <person name="Ding M.-Z."/>
            <person name="Gao F."/>
            <person name="Yuan Y.-J."/>
        </authorList>
    </citation>
    <scope>NUCLEOTIDE SEQUENCE [LARGE SCALE GENOMIC DNA]</scope>
    <source>
        <strain evidence="16">Hbe603</strain>
    </source>
</reference>
<dbReference type="FunFam" id="1.10.287.130:FF:000001">
    <property type="entry name" value="Two-component sensor histidine kinase"/>
    <property type="match status" value="1"/>
</dbReference>
<evidence type="ECO:0000256" key="9">
    <source>
        <dbReference type="ARBA" id="ARBA00022741"/>
    </source>
</evidence>
<evidence type="ECO:0000256" key="1">
    <source>
        <dbReference type="ARBA" id="ARBA00000085"/>
    </source>
</evidence>
<dbReference type="RefSeq" id="WP_040060678.1">
    <property type="nucleotide sequence ID" value="NZ_CP011974.1"/>
</dbReference>
<keyword evidence="10 15" id="KW-0418">Kinase</keyword>
<keyword evidence="5" id="KW-1003">Cell membrane</keyword>